<evidence type="ECO:0000313" key="2">
    <source>
        <dbReference type="Proteomes" id="UP000625711"/>
    </source>
</evidence>
<comment type="caution">
    <text evidence="1">The sequence shown here is derived from an EMBL/GenBank/DDBJ whole genome shotgun (WGS) entry which is preliminary data.</text>
</comment>
<dbReference type="EMBL" id="JAACXV010000077">
    <property type="protein sequence ID" value="KAF7284500.1"/>
    <property type="molecule type" value="Genomic_DNA"/>
</dbReference>
<dbReference type="AlphaFoldDB" id="A0A834IV61"/>
<organism evidence="1 2">
    <name type="scientific">Rhynchophorus ferrugineus</name>
    <name type="common">Red palm weevil</name>
    <name type="synonym">Curculio ferrugineus</name>
    <dbReference type="NCBI Taxonomy" id="354439"/>
    <lineage>
        <taxon>Eukaryota</taxon>
        <taxon>Metazoa</taxon>
        <taxon>Ecdysozoa</taxon>
        <taxon>Arthropoda</taxon>
        <taxon>Hexapoda</taxon>
        <taxon>Insecta</taxon>
        <taxon>Pterygota</taxon>
        <taxon>Neoptera</taxon>
        <taxon>Endopterygota</taxon>
        <taxon>Coleoptera</taxon>
        <taxon>Polyphaga</taxon>
        <taxon>Cucujiformia</taxon>
        <taxon>Curculionidae</taxon>
        <taxon>Dryophthorinae</taxon>
        <taxon>Rhynchophorus</taxon>
    </lineage>
</organism>
<proteinExistence type="predicted"/>
<name>A0A834IV61_RHYFE</name>
<accession>A0A834IV61</accession>
<keyword evidence="2" id="KW-1185">Reference proteome</keyword>
<reference evidence="1" key="1">
    <citation type="submission" date="2020-08" db="EMBL/GenBank/DDBJ databases">
        <title>Genome sequencing and assembly of the red palm weevil Rhynchophorus ferrugineus.</title>
        <authorList>
            <person name="Dias G.B."/>
            <person name="Bergman C.M."/>
            <person name="Manee M."/>
        </authorList>
    </citation>
    <scope>NUCLEOTIDE SEQUENCE</scope>
    <source>
        <strain evidence="1">AA-2017</strain>
        <tissue evidence="1">Whole larva</tissue>
    </source>
</reference>
<sequence length="77" mass="8775">MSCPVESYAEIEAINVNALIRDFYSLKEKRSLIKRGVNVEGNKDLKWKIGLINRDEVQGIESNSQDNTRYDGEGVKE</sequence>
<gene>
    <name evidence="1" type="ORF">GWI33_022089</name>
</gene>
<protein>
    <submittedName>
        <fullName evidence="1">Uncharacterized protein</fullName>
    </submittedName>
</protein>
<dbReference type="Proteomes" id="UP000625711">
    <property type="component" value="Unassembled WGS sequence"/>
</dbReference>
<evidence type="ECO:0000313" key="1">
    <source>
        <dbReference type="EMBL" id="KAF7284500.1"/>
    </source>
</evidence>